<dbReference type="EMBL" id="CP117812">
    <property type="protein sequence ID" value="WDE99145.1"/>
    <property type="molecule type" value="Genomic_DNA"/>
</dbReference>
<evidence type="ECO:0000256" key="1">
    <source>
        <dbReference type="ARBA" id="ARBA00007274"/>
    </source>
</evidence>
<organism evidence="3 4">
    <name type="scientific">Lentisphaera profundi</name>
    <dbReference type="NCBI Taxonomy" id="1658616"/>
    <lineage>
        <taxon>Bacteria</taxon>
        <taxon>Pseudomonadati</taxon>
        <taxon>Lentisphaerota</taxon>
        <taxon>Lentisphaeria</taxon>
        <taxon>Lentisphaerales</taxon>
        <taxon>Lentisphaeraceae</taxon>
        <taxon>Lentisphaera</taxon>
    </lineage>
</organism>
<dbReference type="Pfam" id="PF17836">
    <property type="entry name" value="PglD_N"/>
    <property type="match status" value="1"/>
</dbReference>
<proteinExistence type="inferred from homology"/>
<evidence type="ECO:0000313" key="4">
    <source>
        <dbReference type="Proteomes" id="UP001214250"/>
    </source>
</evidence>
<sequence>MSEAIYFFGSGGHAKVIIDIANRLDKHILGLLDDNQTLWGTQFYRQEVLGGSEFVNTIAKDASFIISIGSNLMRMKFDTLLKNHGHSFATLIHPESTFSPTVTIKEGTVVMAGTVINSDVLIGRHCIINTQASIDHDCIIDNFVHIAPGVTICGSVSVAEGTIIGAGSTIIPGVQIGKNCIIGAGSIILNDIPDNCTVIGNPGKILNRVKNEK</sequence>
<protein>
    <submittedName>
        <fullName evidence="3">Acetyltransferase</fullName>
    </submittedName>
</protein>
<keyword evidence="4" id="KW-1185">Reference proteome</keyword>
<dbReference type="InterPro" id="IPR041561">
    <property type="entry name" value="PglD_N"/>
</dbReference>
<evidence type="ECO:0000313" key="3">
    <source>
        <dbReference type="EMBL" id="WDE99145.1"/>
    </source>
</evidence>
<dbReference type="CDD" id="cd03360">
    <property type="entry name" value="LbH_AT_putative"/>
    <property type="match status" value="1"/>
</dbReference>
<feature type="domain" description="PglD N-terminal" evidence="2">
    <location>
        <begin position="5"/>
        <end position="76"/>
    </location>
</feature>
<name>A0ABY7W146_9BACT</name>
<dbReference type="Pfam" id="PF00132">
    <property type="entry name" value="Hexapep"/>
    <property type="match status" value="1"/>
</dbReference>
<evidence type="ECO:0000259" key="2">
    <source>
        <dbReference type="Pfam" id="PF17836"/>
    </source>
</evidence>
<dbReference type="InterPro" id="IPR011004">
    <property type="entry name" value="Trimer_LpxA-like_sf"/>
</dbReference>
<dbReference type="Gene3D" id="2.160.10.10">
    <property type="entry name" value="Hexapeptide repeat proteins"/>
    <property type="match status" value="1"/>
</dbReference>
<dbReference type="InterPro" id="IPR020019">
    <property type="entry name" value="AcTrfase_PglD-like"/>
</dbReference>
<dbReference type="InterPro" id="IPR001451">
    <property type="entry name" value="Hexapep"/>
</dbReference>
<dbReference type="PANTHER" id="PTHR43300:SF7">
    <property type="entry name" value="UDP-N-ACETYLBACILLOSAMINE N-ACETYLTRANSFERASE"/>
    <property type="match status" value="1"/>
</dbReference>
<comment type="similarity">
    <text evidence="1">Belongs to the transferase hexapeptide repeat family.</text>
</comment>
<reference evidence="3 4" key="1">
    <citation type="submission" date="2023-02" db="EMBL/GenBank/DDBJ databases">
        <title>Genome sequence of Lentisphaera profundi SAORIC-696.</title>
        <authorList>
            <person name="Kim e."/>
            <person name="Cho J.-C."/>
            <person name="Choi A."/>
            <person name="Kang I."/>
        </authorList>
    </citation>
    <scope>NUCLEOTIDE SEQUENCE [LARGE SCALE GENOMIC DNA]</scope>
    <source>
        <strain evidence="3 4">SAORIC-696</strain>
    </source>
</reference>
<gene>
    <name evidence="3" type="ORF">PQO03_15020</name>
</gene>
<dbReference type="Gene3D" id="3.40.50.20">
    <property type="match status" value="1"/>
</dbReference>
<dbReference type="InterPro" id="IPR050179">
    <property type="entry name" value="Trans_hexapeptide_repeat"/>
</dbReference>
<dbReference type="RefSeq" id="WP_274154004.1">
    <property type="nucleotide sequence ID" value="NZ_CP117812.1"/>
</dbReference>
<accession>A0ABY7W146</accession>
<dbReference type="Proteomes" id="UP001214250">
    <property type="component" value="Chromosome 2"/>
</dbReference>
<dbReference type="NCBIfam" id="TIGR03570">
    <property type="entry name" value="NeuD_NnaD"/>
    <property type="match status" value="1"/>
</dbReference>
<dbReference type="PANTHER" id="PTHR43300">
    <property type="entry name" value="ACETYLTRANSFERASE"/>
    <property type="match status" value="1"/>
</dbReference>
<dbReference type="SUPFAM" id="SSF51161">
    <property type="entry name" value="Trimeric LpxA-like enzymes"/>
    <property type="match status" value="1"/>
</dbReference>